<accession>A0A397SLQ1</accession>
<dbReference type="STRING" id="658196.A0A397SLQ1"/>
<dbReference type="Pfam" id="PF09820">
    <property type="entry name" value="AAA-ATPase_like"/>
    <property type="match status" value="1"/>
</dbReference>
<proteinExistence type="predicted"/>
<organism evidence="2 3">
    <name type="scientific">Glomus cerebriforme</name>
    <dbReference type="NCBI Taxonomy" id="658196"/>
    <lineage>
        <taxon>Eukaryota</taxon>
        <taxon>Fungi</taxon>
        <taxon>Fungi incertae sedis</taxon>
        <taxon>Mucoromycota</taxon>
        <taxon>Glomeromycotina</taxon>
        <taxon>Glomeromycetes</taxon>
        <taxon>Glomerales</taxon>
        <taxon>Glomeraceae</taxon>
        <taxon>Glomus</taxon>
    </lineage>
</organism>
<dbReference type="OrthoDB" id="2371274at2759"/>
<dbReference type="AlphaFoldDB" id="A0A397SLQ1"/>
<dbReference type="PANTHER" id="PTHR34825:SF1">
    <property type="entry name" value="AAA-ATPASE-LIKE DOMAIN-CONTAINING PROTEIN"/>
    <property type="match status" value="1"/>
</dbReference>
<evidence type="ECO:0000259" key="1">
    <source>
        <dbReference type="Pfam" id="PF09820"/>
    </source>
</evidence>
<protein>
    <recommendedName>
        <fullName evidence="1">AAA-ATPase-like domain-containing protein</fullName>
    </recommendedName>
</protein>
<evidence type="ECO:0000313" key="2">
    <source>
        <dbReference type="EMBL" id="RIA85819.1"/>
    </source>
</evidence>
<dbReference type="Gene3D" id="1.10.150.50">
    <property type="entry name" value="Transcription Factor, Ets-1"/>
    <property type="match status" value="1"/>
</dbReference>
<dbReference type="InterPro" id="IPR013761">
    <property type="entry name" value="SAM/pointed_sf"/>
</dbReference>
<reference evidence="2 3" key="1">
    <citation type="submission" date="2018-06" db="EMBL/GenBank/DDBJ databases">
        <title>Comparative genomics reveals the genomic features of Rhizophagus irregularis, R. cerebriforme, R. diaphanum and Gigaspora rosea, and their symbiotic lifestyle signature.</title>
        <authorList>
            <person name="Morin E."/>
            <person name="San Clemente H."/>
            <person name="Chen E.C.H."/>
            <person name="De La Providencia I."/>
            <person name="Hainaut M."/>
            <person name="Kuo A."/>
            <person name="Kohler A."/>
            <person name="Murat C."/>
            <person name="Tang N."/>
            <person name="Roy S."/>
            <person name="Loubradou J."/>
            <person name="Henrissat B."/>
            <person name="Grigoriev I.V."/>
            <person name="Corradi N."/>
            <person name="Roux C."/>
            <person name="Martin F.M."/>
        </authorList>
    </citation>
    <scope>NUCLEOTIDE SEQUENCE [LARGE SCALE GENOMIC DNA]</scope>
    <source>
        <strain evidence="2 3">DAOM 227022</strain>
    </source>
</reference>
<dbReference type="EMBL" id="QKYT01000402">
    <property type="protein sequence ID" value="RIA85819.1"/>
    <property type="molecule type" value="Genomic_DNA"/>
</dbReference>
<dbReference type="PANTHER" id="PTHR34825">
    <property type="entry name" value="CONSERVED PROTEIN, WITH A WEAK D-GALACTARATE DEHYDRATASE/ALTRONATE HYDROLASE DOMAIN"/>
    <property type="match status" value="1"/>
</dbReference>
<sequence length="562" mass="65581">MSSSSASTLAIPSFETAKGWGVEEVEAYLRSNQTKFSLNNNEIERIRDDGYNGSAFLNITKDKLLQLGLRGGPTTNIIKFVIQLNSQNDGPPRKHPRLVREDEEPMKWLEQSKDIPNIVINGNYVPGISEFSGFIKSGIFVDKSLFIMEFMVYGKKANLITRPHQFGKSTNLSMLHAFLAPSLTEGERTQKLNLFKGLRISKFEWFMKLHFGNWPIIHISFKDLNNKSWQLMLNSLGQRMSKLYENYRYILDDKKLSDTEENFFKKILNGTTDESYLIEALSSLAKYLYTYYDKCSIILIDDYDWPMEHTEKINYDDINSLFQFMYSSIAKDNEYVYKILFVGLLPLDQANFLSGLNNVEHYPMHILRSVHGRAYFSDMFGFTEEEVKFLLKKSKLNVELNKVRSYYNGYQTSTGIHIYNPHSVIKFLEKRIIKNYWINNSSAVTLIKCLKKCNQDIKRQLQNLFYSFYPILDNDSLSLVKAQLIPYLRYDILEKELKIDAIYTLLYYSGYLSVKTNNSINDKSEKEVVEQWGDNTTVELIIPNREVAEQWRQWIFEIIGIQ</sequence>
<gene>
    <name evidence="2" type="ORF">C1645_857259</name>
</gene>
<evidence type="ECO:0000313" key="3">
    <source>
        <dbReference type="Proteomes" id="UP000265703"/>
    </source>
</evidence>
<keyword evidence="3" id="KW-1185">Reference proteome</keyword>
<feature type="domain" description="AAA-ATPase-like" evidence="1">
    <location>
        <begin position="127"/>
        <end position="348"/>
    </location>
</feature>
<comment type="caution">
    <text evidence="2">The sequence shown here is derived from an EMBL/GenBank/DDBJ whole genome shotgun (WGS) entry which is preliminary data.</text>
</comment>
<dbReference type="Proteomes" id="UP000265703">
    <property type="component" value="Unassembled WGS sequence"/>
</dbReference>
<dbReference type="InterPro" id="IPR018631">
    <property type="entry name" value="AAA-ATPase-like_dom"/>
</dbReference>
<name>A0A397SLQ1_9GLOM</name>